<feature type="transmembrane region" description="Helical" evidence="1">
    <location>
        <begin position="23"/>
        <end position="41"/>
    </location>
</feature>
<evidence type="ECO:0000313" key="3">
    <source>
        <dbReference type="Proteomes" id="UP000291343"/>
    </source>
</evidence>
<keyword evidence="1" id="KW-0812">Transmembrane</keyword>
<dbReference type="InParanoid" id="A0A482X8D0"/>
<accession>A0A482X8D0</accession>
<reference evidence="2 3" key="1">
    <citation type="journal article" date="2017" name="Gigascience">
        <title>Genome sequence of the small brown planthopper, Laodelphax striatellus.</title>
        <authorList>
            <person name="Zhu J."/>
            <person name="Jiang F."/>
            <person name="Wang X."/>
            <person name="Yang P."/>
            <person name="Bao Y."/>
            <person name="Zhao W."/>
            <person name="Wang W."/>
            <person name="Lu H."/>
            <person name="Wang Q."/>
            <person name="Cui N."/>
            <person name="Li J."/>
            <person name="Chen X."/>
            <person name="Luo L."/>
            <person name="Yu J."/>
            <person name="Kang L."/>
            <person name="Cui F."/>
        </authorList>
    </citation>
    <scope>NUCLEOTIDE SEQUENCE [LARGE SCALE GENOMIC DNA]</scope>
    <source>
        <strain evidence="2">Lst14</strain>
    </source>
</reference>
<evidence type="ECO:0000313" key="2">
    <source>
        <dbReference type="EMBL" id="RZF41748.1"/>
    </source>
</evidence>
<comment type="caution">
    <text evidence="2">The sequence shown here is derived from an EMBL/GenBank/DDBJ whole genome shotgun (WGS) entry which is preliminary data.</text>
</comment>
<evidence type="ECO:0000256" key="1">
    <source>
        <dbReference type="SAM" id="Phobius"/>
    </source>
</evidence>
<feature type="non-terminal residue" evidence="2">
    <location>
        <position position="208"/>
    </location>
</feature>
<feature type="transmembrane region" description="Helical" evidence="1">
    <location>
        <begin position="153"/>
        <end position="171"/>
    </location>
</feature>
<feature type="transmembrane region" description="Helical" evidence="1">
    <location>
        <begin position="74"/>
        <end position="96"/>
    </location>
</feature>
<keyword evidence="1" id="KW-1133">Transmembrane helix</keyword>
<dbReference type="AlphaFoldDB" id="A0A482X8D0"/>
<keyword evidence="1" id="KW-0472">Membrane</keyword>
<organism evidence="2 3">
    <name type="scientific">Laodelphax striatellus</name>
    <name type="common">Small brown planthopper</name>
    <name type="synonym">Delphax striatella</name>
    <dbReference type="NCBI Taxonomy" id="195883"/>
    <lineage>
        <taxon>Eukaryota</taxon>
        <taxon>Metazoa</taxon>
        <taxon>Ecdysozoa</taxon>
        <taxon>Arthropoda</taxon>
        <taxon>Hexapoda</taxon>
        <taxon>Insecta</taxon>
        <taxon>Pterygota</taxon>
        <taxon>Neoptera</taxon>
        <taxon>Paraneoptera</taxon>
        <taxon>Hemiptera</taxon>
        <taxon>Auchenorrhyncha</taxon>
        <taxon>Fulgoroidea</taxon>
        <taxon>Delphacidae</taxon>
        <taxon>Criomorphinae</taxon>
        <taxon>Laodelphax</taxon>
    </lineage>
</organism>
<keyword evidence="3" id="KW-1185">Reference proteome</keyword>
<gene>
    <name evidence="2" type="ORF">LSTR_LSTR015992</name>
</gene>
<sequence>MDYMHLPDLPRKLLTRVIGECELNLPALCGVVIGLLSMIWGDKAGHNFILDGLDIVWHAEMEGYPPEMKKTVKFVVILSIITKGLSYHLYVLSYILLLYSLWSAKRSWATPWLGLSLLRCIVIELLECFTGCAICSLYGELKPACLFFVTEKAIYLAFSMFLWFQIFEFYLTDPDNCSNEVDQRASQRSTDSVFADALYDWFMKEAET</sequence>
<dbReference type="EMBL" id="QKKF02016290">
    <property type="protein sequence ID" value="RZF41748.1"/>
    <property type="molecule type" value="Genomic_DNA"/>
</dbReference>
<dbReference type="Proteomes" id="UP000291343">
    <property type="component" value="Unassembled WGS sequence"/>
</dbReference>
<proteinExistence type="predicted"/>
<protein>
    <submittedName>
        <fullName evidence="2">Uncharacterized protein</fullName>
    </submittedName>
</protein>
<name>A0A482X8D0_LAOST</name>